<dbReference type="InterPro" id="IPR027477">
    <property type="entry name" value="Succ_DH/fumarate_Rdtase_cat_sf"/>
</dbReference>
<dbReference type="PRINTS" id="PR00411">
    <property type="entry name" value="PNDRDTASEI"/>
</dbReference>
<dbReference type="InterPro" id="IPR003953">
    <property type="entry name" value="FAD-dep_OxRdtase_2_FAD-bd"/>
</dbReference>
<dbReference type="Proteomes" id="UP000216885">
    <property type="component" value="Unassembled WGS sequence"/>
</dbReference>
<dbReference type="Gene3D" id="1.20.58.100">
    <property type="entry name" value="Fumarate reductase/succinate dehydrogenase flavoprotein-like, C-terminal domain"/>
    <property type="match status" value="1"/>
</dbReference>
<dbReference type="InterPro" id="IPR015939">
    <property type="entry name" value="Fum_Rdtase/Succ_DH_flav-like_C"/>
</dbReference>
<dbReference type="GO" id="GO:0016491">
    <property type="term" value="F:oxidoreductase activity"/>
    <property type="evidence" value="ECO:0007669"/>
    <property type="project" value="UniProtKB-KW"/>
</dbReference>
<gene>
    <name evidence="6" type="ORF">CAL20_09355</name>
</gene>
<accession>A0A261U7L4</accession>
<keyword evidence="3" id="KW-0560">Oxidoreductase</keyword>
<dbReference type="RefSeq" id="WP_094837807.1">
    <property type="nucleotide sequence ID" value="NZ_NEVQ01000012.1"/>
</dbReference>
<evidence type="ECO:0000313" key="6">
    <source>
        <dbReference type="EMBL" id="OZI57581.1"/>
    </source>
</evidence>
<comment type="caution">
    <text evidence="6">The sequence shown here is derived from an EMBL/GenBank/DDBJ whole genome shotgun (WGS) entry which is preliminary data.</text>
</comment>
<dbReference type="EMBL" id="NEVQ01000012">
    <property type="protein sequence ID" value="OZI57581.1"/>
    <property type="molecule type" value="Genomic_DNA"/>
</dbReference>
<protein>
    <submittedName>
        <fullName evidence="6">L-aspartate oxidase</fullName>
    </submittedName>
</protein>
<sequence>MSDIWGVAASLASRVTEMRTDVLVLGGGMAAYRAAVAARNEGVEVVLAYRGRGASPYVIGFNAPLGHSDDRDSPDVYFDDMVRGGYGLNDRRLVRRLAHGAADAYRELQALGVPFAMQAEGGRALQRHLSGNSYARSVYVPDGTGRAVIDTLIRHARTLGVVERGGEKVIGLLHGDAGVQGALLWKPHTEQLTLVRARTVVVAMGGLGQLYADSTYPVDVAGDACAMAYEAGATLIDMEFMQFEPVVTIWPSQCRGMEMPTAMLGDGAQLRNAAGERFMLRYNPPHAERQIEKARMALYIQQEIDEGRGLPEGGVWFDATSLDAATRESYVSHCSRLRAAGVDPANQAVIVAPAAHSAMGGILIDDCGWTGITGLYAAGEACGGVHGASRIAGNGCSDTLVFGAVAGRHAARAARALDRTNEEPINASLRALSRWWGEQQDDPVPLKQHIRQTVAGHAGIWRCATGLSQGLTTLEQINVKLQSMRARTLAGAVALLETERMTRCAIMVLAAALQRTESRGAHQRTDFPQIDTRWLTHLSFDRYGKFSPREIPIH</sequence>
<dbReference type="SUPFAM" id="SSF51905">
    <property type="entry name" value="FAD/NAD(P)-binding domain"/>
    <property type="match status" value="1"/>
</dbReference>
<dbReference type="Gene3D" id="3.50.50.60">
    <property type="entry name" value="FAD/NAD(P)-binding domain"/>
    <property type="match status" value="1"/>
</dbReference>
<keyword evidence="2" id="KW-0285">Flavoprotein</keyword>
<dbReference type="Gene3D" id="3.90.700.10">
    <property type="entry name" value="Succinate dehydrogenase/fumarate reductase flavoprotein, catalytic domain"/>
    <property type="match status" value="1"/>
</dbReference>
<proteinExistence type="predicted"/>
<reference evidence="6 7" key="1">
    <citation type="submission" date="2017-05" db="EMBL/GenBank/DDBJ databases">
        <title>Complete and WGS of Bordetella genogroups.</title>
        <authorList>
            <person name="Spilker T."/>
            <person name="LiPuma J."/>
        </authorList>
    </citation>
    <scope>NUCLEOTIDE SEQUENCE [LARGE SCALE GENOMIC DNA]</scope>
    <source>
        <strain evidence="6 7">AU9919</strain>
    </source>
</reference>
<dbReference type="InterPro" id="IPR030664">
    <property type="entry name" value="SdhA/FrdA/AprA"/>
</dbReference>
<organism evidence="6 7">
    <name type="scientific">Bordetella genomosp. 4</name>
    <dbReference type="NCBI Taxonomy" id="463044"/>
    <lineage>
        <taxon>Bacteria</taxon>
        <taxon>Pseudomonadati</taxon>
        <taxon>Pseudomonadota</taxon>
        <taxon>Betaproteobacteria</taxon>
        <taxon>Burkholderiales</taxon>
        <taxon>Alcaligenaceae</taxon>
        <taxon>Bordetella</taxon>
    </lineage>
</organism>
<dbReference type="PANTHER" id="PTHR11632">
    <property type="entry name" value="SUCCINATE DEHYDROGENASE 2 FLAVOPROTEIN SUBUNIT"/>
    <property type="match status" value="1"/>
</dbReference>
<dbReference type="SUPFAM" id="SSF56425">
    <property type="entry name" value="Succinate dehydrogenase/fumarate reductase flavoprotein, catalytic domain"/>
    <property type="match status" value="1"/>
</dbReference>
<dbReference type="Pfam" id="PF00890">
    <property type="entry name" value="FAD_binding_2"/>
    <property type="match status" value="1"/>
</dbReference>
<evidence type="ECO:0000313" key="7">
    <source>
        <dbReference type="Proteomes" id="UP000216885"/>
    </source>
</evidence>
<dbReference type="Pfam" id="PF02910">
    <property type="entry name" value="Succ_DH_flav_C"/>
    <property type="match status" value="1"/>
</dbReference>
<comment type="cofactor">
    <cofactor evidence="1">
        <name>FAD</name>
        <dbReference type="ChEBI" id="CHEBI:57692"/>
    </cofactor>
</comment>
<dbReference type="InterPro" id="IPR036188">
    <property type="entry name" value="FAD/NAD-bd_sf"/>
</dbReference>
<evidence type="ECO:0000256" key="3">
    <source>
        <dbReference type="ARBA" id="ARBA00023002"/>
    </source>
</evidence>
<dbReference type="AlphaFoldDB" id="A0A261U7L4"/>
<dbReference type="PRINTS" id="PR00368">
    <property type="entry name" value="FADPNR"/>
</dbReference>
<keyword evidence="7" id="KW-1185">Reference proteome</keyword>
<evidence type="ECO:0000259" key="5">
    <source>
        <dbReference type="Pfam" id="PF02910"/>
    </source>
</evidence>
<dbReference type="PANTHER" id="PTHR11632:SF51">
    <property type="entry name" value="SUCCINATE DEHYDROGENASE [UBIQUINONE] FLAVOPROTEIN SUBUNIT, MITOCHONDRIAL"/>
    <property type="match status" value="1"/>
</dbReference>
<name>A0A261U7L4_9BORD</name>
<dbReference type="PIRSF" id="PIRSF000171">
    <property type="entry name" value="SDHA_APRA_LASPO"/>
    <property type="match status" value="1"/>
</dbReference>
<evidence type="ECO:0000256" key="2">
    <source>
        <dbReference type="ARBA" id="ARBA00022630"/>
    </source>
</evidence>
<feature type="domain" description="Fumarate reductase/succinate dehydrogenase flavoprotein-like C-terminal" evidence="5">
    <location>
        <begin position="448"/>
        <end position="539"/>
    </location>
</feature>
<dbReference type="SUPFAM" id="SSF46977">
    <property type="entry name" value="Succinate dehydrogenase/fumarate reductase flavoprotein C-terminal domain"/>
    <property type="match status" value="1"/>
</dbReference>
<evidence type="ECO:0000259" key="4">
    <source>
        <dbReference type="Pfam" id="PF00890"/>
    </source>
</evidence>
<feature type="domain" description="FAD-dependent oxidoreductase 2 FAD-binding" evidence="4">
    <location>
        <begin position="21"/>
        <end position="395"/>
    </location>
</feature>
<evidence type="ECO:0000256" key="1">
    <source>
        <dbReference type="ARBA" id="ARBA00001974"/>
    </source>
</evidence>
<dbReference type="InterPro" id="IPR037099">
    <property type="entry name" value="Fum_R/Succ_DH_flav-like_C_sf"/>
</dbReference>